<dbReference type="NCBIfam" id="NF040618">
    <property type="entry name" value="PPA1309_fam"/>
    <property type="match status" value="1"/>
</dbReference>
<dbReference type="AlphaFoldDB" id="A0A239WT29"/>
<protein>
    <submittedName>
        <fullName evidence="1">Uncharacterized protein</fullName>
    </submittedName>
</protein>
<organism evidence="1 2">
    <name type="scientific">Cutibacterium granulosum</name>
    <dbReference type="NCBI Taxonomy" id="33011"/>
    <lineage>
        <taxon>Bacteria</taxon>
        <taxon>Bacillati</taxon>
        <taxon>Actinomycetota</taxon>
        <taxon>Actinomycetes</taxon>
        <taxon>Propionibacteriales</taxon>
        <taxon>Propionibacteriaceae</taxon>
        <taxon>Cutibacterium</taxon>
    </lineage>
</organism>
<dbReference type="Proteomes" id="UP000215332">
    <property type="component" value="Chromosome 1"/>
</dbReference>
<dbReference type="KEGG" id="cgrn:4412665_01439"/>
<sequence>MLSNADPQHDSDDLPGHDDALVAALTEIDSFVNQAGWGVPARLFALVNTDKLRESEPALAQHLVAGSPDSLSSIEQDEFHAGDDIEAALASIMWPDAVDGAAITLERVFLPNDVEDEIPADPAQAATFVASHPRRQDVRVIVGVLRTGEHHALARLLDHPDDLLSGTDLVPALEMALLHTFDPTTGDVAVSDDMAAKDAHRPAGPAGTRGDR</sequence>
<gene>
    <name evidence="1" type="ORF">SAMEA4412665_01439</name>
</gene>
<accession>A0A239WT29</accession>
<dbReference type="eggNOG" id="ENOG5032TUF">
    <property type="taxonomic scope" value="Bacteria"/>
</dbReference>
<evidence type="ECO:0000313" key="1">
    <source>
        <dbReference type="EMBL" id="SNV36958.1"/>
    </source>
</evidence>
<evidence type="ECO:0000313" key="2">
    <source>
        <dbReference type="Proteomes" id="UP000215332"/>
    </source>
</evidence>
<proteinExistence type="predicted"/>
<dbReference type="EMBL" id="LT906441">
    <property type="protein sequence ID" value="SNV36958.1"/>
    <property type="molecule type" value="Genomic_DNA"/>
</dbReference>
<reference evidence="1 2" key="1">
    <citation type="submission" date="2017-06" db="EMBL/GenBank/DDBJ databases">
        <authorList>
            <consortium name="Pathogen Informatics"/>
        </authorList>
    </citation>
    <scope>NUCLEOTIDE SEQUENCE [LARGE SCALE GENOMIC DNA]</scope>
    <source>
        <strain evidence="1 2">NCTC11865</strain>
    </source>
</reference>
<dbReference type="InterPro" id="IPR047681">
    <property type="entry name" value="PPA1309-like"/>
</dbReference>
<name>A0A239WT29_9ACTN</name>